<organism evidence="1 2">
    <name type="scientific">Mesorhizobium prunaredense</name>
    <dbReference type="NCBI Taxonomy" id="1631249"/>
    <lineage>
        <taxon>Bacteria</taxon>
        <taxon>Pseudomonadati</taxon>
        <taxon>Pseudomonadota</taxon>
        <taxon>Alphaproteobacteria</taxon>
        <taxon>Hyphomicrobiales</taxon>
        <taxon>Phyllobacteriaceae</taxon>
        <taxon>Mesorhizobium</taxon>
    </lineage>
</organism>
<dbReference type="AlphaFoldDB" id="A0A1R3V8M5"/>
<proteinExistence type="predicted"/>
<evidence type="ECO:0000313" key="1">
    <source>
        <dbReference type="EMBL" id="SIT56252.1"/>
    </source>
</evidence>
<dbReference type="Proteomes" id="UP000188388">
    <property type="component" value="Unassembled WGS sequence"/>
</dbReference>
<evidence type="ECO:0000313" key="2">
    <source>
        <dbReference type="Proteomes" id="UP000188388"/>
    </source>
</evidence>
<keyword evidence="2" id="KW-1185">Reference proteome</keyword>
<name>A0A1R3V8M5_9HYPH</name>
<dbReference type="EMBL" id="FTPD01000020">
    <property type="protein sequence ID" value="SIT56252.1"/>
    <property type="molecule type" value="Genomic_DNA"/>
</dbReference>
<sequence>MNREPQQLEVIVEPETSAAPTAVVTSALPYIARRMWRERMLALPNNPGDVVALQTARRQA</sequence>
<accession>A0A1R3V8M5</accession>
<gene>
    <name evidence="1" type="ORF">BQ8794_270079</name>
</gene>
<dbReference type="STRING" id="1631249.BQ8794_270079"/>
<reference evidence="2" key="1">
    <citation type="submission" date="2017-01" db="EMBL/GenBank/DDBJ databases">
        <authorList>
            <person name="Brunel B."/>
        </authorList>
    </citation>
    <scope>NUCLEOTIDE SEQUENCE [LARGE SCALE GENOMIC DNA]</scope>
</reference>
<dbReference type="RefSeq" id="WP_077379295.1">
    <property type="nucleotide sequence ID" value="NZ_FTPD01000020.1"/>
</dbReference>
<protein>
    <submittedName>
        <fullName evidence="1">Uncharacterized protein</fullName>
    </submittedName>
</protein>